<dbReference type="AlphaFoldDB" id="A0A1G8CAI1"/>
<dbReference type="PROSITE" id="PS50928">
    <property type="entry name" value="ABC_TM1"/>
    <property type="match status" value="1"/>
</dbReference>
<comment type="similarity">
    <text evidence="7">Belongs to the binding-protein-dependent transport system permease family.</text>
</comment>
<organism evidence="10 11">
    <name type="scientific">Pseudonocardia oroxyli</name>
    <dbReference type="NCBI Taxonomy" id="366584"/>
    <lineage>
        <taxon>Bacteria</taxon>
        <taxon>Bacillati</taxon>
        <taxon>Actinomycetota</taxon>
        <taxon>Actinomycetes</taxon>
        <taxon>Pseudonocardiales</taxon>
        <taxon>Pseudonocardiaceae</taxon>
        <taxon>Pseudonocardia</taxon>
    </lineage>
</organism>
<evidence type="ECO:0000259" key="9">
    <source>
        <dbReference type="PROSITE" id="PS50928"/>
    </source>
</evidence>
<dbReference type="InterPro" id="IPR035906">
    <property type="entry name" value="MetI-like_sf"/>
</dbReference>
<dbReference type="STRING" id="366584.SAMN05216377_12244"/>
<dbReference type="Gene3D" id="1.10.3720.10">
    <property type="entry name" value="MetI-like"/>
    <property type="match status" value="1"/>
</dbReference>
<dbReference type="OrthoDB" id="3531748at2"/>
<accession>A0A1G8CAI1</accession>
<dbReference type="Proteomes" id="UP000198967">
    <property type="component" value="Unassembled WGS sequence"/>
</dbReference>
<dbReference type="EMBL" id="FNBE01000022">
    <property type="protein sequence ID" value="SDH42481.1"/>
    <property type="molecule type" value="Genomic_DNA"/>
</dbReference>
<evidence type="ECO:0000256" key="6">
    <source>
        <dbReference type="ARBA" id="ARBA00023136"/>
    </source>
</evidence>
<gene>
    <name evidence="10" type="ORF">SAMN05216377_12244</name>
</gene>
<keyword evidence="4 7" id="KW-0812">Transmembrane</keyword>
<protein>
    <submittedName>
        <fullName evidence="10">Peptide/nickel transport system permease protein</fullName>
    </submittedName>
</protein>
<keyword evidence="3" id="KW-1003">Cell membrane</keyword>
<evidence type="ECO:0000256" key="2">
    <source>
        <dbReference type="ARBA" id="ARBA00022448"/>
    </source>
</evidence>
<evidence type="ECO:0000256" key="1">
    <source>
        <dbReference type="ARBA" id="ARBA00004651"/>
    </source>
</evidence>
<evidence type="ECO:0000256" key="4">
    <source>
        <dbReference type="ARBA" id="ARBA00022692"/>
    </source>
</evidence>
<keyword evidence="6 7" id="KW-0472">Membrane</keyword>
<keyword evidence="5 7" id="KW-1133">Transmembrane helix</keyword>
<evidence type="ECO:0000313" key="11">
    <source>
        <dbReference type="Proteomes" id="UP000198967"/>
    </source>
</evidence>
<dbReference type="CDD" id="cd06261">
    <property type="entry name" value="TM_PBP2"/>
    <property type="match status" value="1"/>
</dbReference>
<feature type="domain" description="ABC transmembrane type-1" evidence="9">
    <location>
        <begin position="88"/>
        <end position="277"/>
    </location>
</feature>
<dbReference type="PANTHER" id="PTHR43386:SF25">
    <property type="entry name" value="PEPTIDE ABC TRANSPORTER PERMEASE PROTEIN"/>
    <property type="match status" value="1"/>
</dbReference>
<evidence type="ECO:0000256" key="8">
    <source>
        <dbReference type="SAM" id="MobiDB-lite"/>
    </source>
</evidence>
<feature type="region of interest" description="Disordered" evidence="8">
    <location>
        <begin position="1"/>
        <end position="21"/>
    </location>
</feature>
<dbReference type="GO" id="GO:0055085">
    <property type="term" value="P:transmembrane transport"/>
    <property type="evidence" value="ECO:0007669"/>
    <property type="project" value="InterPro"/>
</dbReference>
<reference evidence="10 11" key="1">
    <citation type="submission" date="2016-10" db="EMBL/GenBank/DDBJ databases">
        <authorList>
            <person name="de Groot N.N."/>
        </authorList>
    </citation>
    <scope>NUCLEOTIDE SEQUENCE [LARGE SCALE GENOMIC DNA]</scope>
    <source>
        <strain evidence="10 11">CGMCC 4.3143</strain>
    </source>
</reference>
<evidence type="ECO:0000256" key="7">
    <source>
        <dbReference type="RuleBase" id="RU363032"/>
    </source>
</evidence>
<feature type="transmembrane region" description="Helical" evidence="7">
    <location>
        <begin position="127"/>
        <end position="146"/>
    </location>
</feature>
<evidence type="ECO:0000256" key="5">
    <source>
        <dbReference type="ARBA" id="ARBA00022989"/>
    </source>
</evidence>
<comment type="subcellular location">
    <subcellularLocation>
        <location evidence="1 7">Cell membrane</location>
        <topology evidence="1 7">Multi-pass membrane protein</topology>
    </subcellularLocation>
</comment>
<name>A0A1G8CAI1_PSEOR</name>
<dbReference type="Pfam" id="PF00528">
    <property type="entry name" value="BPD_transp_1"/>
    <property type="match status" value="1"/>
</dbReference>
<feature type="transmembrane region" description="Helical" evidence="7">
    <location>
        <begin position="95"/>
        <end position="120"/>
    </location>
</feature>
<feature type="transmembrane region" description="Helical" evidence="7">
    <location>
        <begin position="152"/>
        <end position="170"/>
    </location>
</feature>
<keyword evidence="11" id="KW-1185">Reference proteome</keyword>
<keyword evidence="2 7" id="KW-0813">Transport</keyword>
<sequence length="285" mass="29137">MTVALAKAPVEAPSGTGPRRRRGPRIGLALAAVWLLVVALAVFVPHLLAPGDPLAGVPALKLQPPSAHHWWGTDEVGRDLYTRVVHGAGLTMSTAVLAVAMGVLLGSALGLLAGLAGGIVDVVVMRVVDVLFAVPGILLSLALITVLGAGTAAVAFAVSVGSIAGIARVLRSEVLKVRTSPYVEAAQVSGNRPLRLTLRHVLPNAVTPLLALAALELAAAILSVSALGFLGYGAQPPAPEWGAMVASGRDSLRTAWWLTTVPGLAIVATVLAANRVSLLGGRRLR</sequence>
<feature type="transmembrane region" description="Helical" evidence="7">
    <location>
        <begin position="26"/>
        <end position="48"/>
    </location>
</feature>
<dbReference type="SUPFAM" id="SSF161098">
    <property type="entry name" value="MetI-like"/>
    <property type="match status" value="1"/>
</dbReference>
<evidence type="ECO:0000313" key="10">
    <source>
        <dbReference type="EMBL" id="SDH42481.1"/>
    </source>
</evidence>
<dbReference type="RefSeq" id="WP_093089477.1">
    <property type="nucleotide sequence ID" value="NZ_FNBE01000022.1"/>
</dbReference>
<dbReference type="InterPro" id="IPR000515">
    <property type="entry name" value="MetI-like"/>
</dbReference>
<dbReference type="GO" id="GO:0005886">
    <property type="term" value="C:plasma membrane"/>
    <property type="evidence" value="ECO:0007669"/>
    <property type="project" value="UniProtKB-SubCell"/>
</dbReference>
<evidence type="ECO:0000256" key="3">
    <source>
        <dbReference type="ARBA" id="ARBA00022475"/>
    </source>
</evidence>
<feature type="transmembrane region" description="Helical" evidence="7">
    <location>
        <begin position="254"/>
        <end position="273"/>
    </location>
</feature>
<feature type="transmembrane region" description="Helical" evidence="7">
    <location>
        <begin position="209"/>
        <end position="234"/>
    </location>
</feature>
<dbReference type="PANTHER" id="PTHR43386">
    <property type="entry name" value="OLIGOPEPTIDE TRANSPORT SYSTEM PERMEASE PROTEIN APPC"/>
    <property type="match status" value="1"/>
</dbReference>
<dbReference type="InterPro" id="IPR050366">
    <property type="entry name" value="BP-dependent_transpt_permease"/>
</dbReference>
<proteinExistence type="inferred from homology"/>